<protein>
    <recommendedName>
        <fullName evidence="6">Ion-translocating oxidoreductase complex subunit G</fullName>
        <ecNumber evidence="6">7.-.-.-</ecNumber>
    </recommendedName>
    <alternativeName>
        <fullName evidence="6">Rnf electron transport complex subunit G</fullName>
    </alternativeName>
</protein>
<keyword evidence="6" id="KW-1278">Translocase</keyword>
<evidence type="ECO:0000256" key="2">
    <source>
        <dbReference type="ARBA" id="ARBA00022553"/>
    </source>
</evidence>
<keyword evidence="6" id="KW-0472">Membrane</keyword>
<dbReference type="PIRSF" id="PIRSF006091">
    <property type="entry name" value="E_trnsport_RnfG"/>
    <property type="match status" value="1"/>
</dbReference>
<name>A0ABS0YP90_9BACT</name>
<accession>A0ABS0YP90</accession>
<dbReference type="PANTHER" id="PTHR36118:SF1">
    <property type="entry name" value="ION-TRANSLOCATING OXIDOREDUCTASE COMPLEX SUBUNIT G"/>
    <property type="match status" value="1"/>
</dbReference>
<evidence type="ECO:0000313" key="9">
    <source>
        <dbReference type="Proteomes" id="UP000641025"/>
    </source>
</evidence>
<dbReference type="Pfam" id="PF04205">
    <property type="entry name" value="FMN_bind"/>
    <property type="match status" value="1"/>
</dbReference>
<organism evidence="8 9">
    <name type="scientific">Geomonas propionica</name>
    <dbReference type="NCBI Taxonomy" id="2798582"/>
    <lineage>
        <taxon>Bacteria</taxon>
        <taxon>Pseudomonadati</taxon>
        <taxon>Thermodesulfobacteriota</taxon>
        <taxon>Desulfuromonadia</taxon>
        <taxon>Geobacterales</taxon>
        <taxon>Geobacteraceae</taxon>
        <taxon>Geomonas</taxon>
    </lineage>
</organism>
<evidence type="ECO:0000256" key="5">
    <source>
        <dbReference type="ARBA" id="ARBA00022982"/>
    </source>
</evidence>
<evidence type="ECO:0000313" key="8">
    <source>
        <dbReference type="EMBL" id="MBJ6799796.1"/>
    </source>
</evidence>
<evidence type="ECO:0000256" key="6">
    <source>
        <dbReference type="HAMAP-Rule" id="MF_00479"/>
    </source>
</evidence>
<dbReference type="Proteomes" id="UP000641025">
    <property type="component" value="Unassembled WGS sequence"/>
</dbReference>
<comment type="subcellular location">
    <subcellularLocation>
        <location evidence="6">Cell membrane</location>
        <topology evidence="6">Single-pass membrane protein</topology>
    </subcellularLocation>
</comment>
<comment type="subunit">
    <text evidence="6">The complex is composed of six subunits: RnfA, RnfB, RnfC, RnfD, RnfE and RnfG.</text>
</comment>
<evidence type="ECO:0000256" key="4">
    <source>
        <dbReference type="ARBA" id="ARBA00022643"/>
    </source>
</evidence>
<dbReference type="PANTHER" id="PTHR36118">
    <property type="entry name" value="ION-TRANSLOCATING OXIDOREDUCTASE COMPLEX SUBUNIT G"/>
    <property type="match status" value="1"/>
</dbReference>
<keyword evidence="6" id="KW-1133">Transmembrane helix</keyword>
<keyword evidence="3 6" id="KW-0285">Flavoprotein</keyword>
<comment type="caution">
    <text evidence="8">The sequence shown here is derived from an EMBL/GenBank/DDBJ whole genome shotgun (WGS) entry which is preliminary data.</text>
</comment>
<feature type="domain" description="FMN-binding" evidence="7">
    <location>
        <begin position="94"/>
        <end position="185"/>
    </location>
</feature>
<sequence>MRDIVKLSLFLMLVAGVAGAGLSYVNDLTSPLIEKQIRQQKIDGFKEVYPEGDRVEDQSQRYLKEAHDPALREVNLAYRGGEPVGAIYAVETKGYAGPISLLAGFDIASNKLIAVKVLSQRETPGLGAKAQERQFQDRYRGKGLRETLEVTKNAPVRENQIEAITASTITSKAVTKGVNAARAHFLATFGPGKK</sequence>
<dbReference type="InterPro" id="IPR010209">
    <property type="entry name" value="Ion_transpt_RnfG/RsxG"/>
</dbReference>
<dbReference type="HAMAP" id="MF_00479">
    <property type="entry name" value="RsxG_RnfG"/>
    <property type="match status" value="1"/>
</dbReference>
<keyword evidence="9" id="KW-1185">Reference proteome</keyword>
<comment type="function">
    <text evidence="6">Part of a membrane-bound complex that couples electron transfer with translocation of ions across the membrane.</text>
</comment>
<comment type="similarity">
    <text evidence="6">Belongs to the RnfG family.</text>
</comment>
<keyword evidence="5 6" id="KW-0249">Electron transport</keyword>
<keyword evidence="6" id="KW-1003">Cell membrane</keyword>
<evidence type="ECO:0000259" key="7">
    <source>
        <dbReference type="SMART" id="SM00900"/>
    </source>
</evidence>
<keyword evidence="1 6" id="KW-0813">Transport</keyword>
<dbReference type="EC" id="7.-.-.-" evidence="6"/>
<proteinExistence type="inferred from homology"/>
<reference evidence="8 9" key="1">
    <citation type="submission" date="2020-12" db="EMBL/GenBank/DDBJ databases">
        <title>Geomonas sp. Red259, isolated from paddy soil.</title>
        <authorList>
            <person name="Xu Z."/>
            <person name="Zhang Z."/>
            <person name="Masuda Y."/>
            <person name="Itoh H."/>
            <person name="Senoo K."/>
        </authorList>
    </citation>
    <scope>NUCLEOTIDE SEQUENCE [LARGE SCALE GENOMIC DNA]</scope>
    <source>
        <strain evidence="8 9">Red259</strain>
    </source>
</reference>
<keyword evidence="6" id="KW-0812">Transmembrane</keyword>
<keyword evidence="4 6" id="KW-0288">FMN</keyword>
<dbReference type="InterPro" id="IPR007329">
    <property type="entry name" value="FMN-bd"/>
</dbReference>
<dbReference type="SMART" id="SM00900">
    <property type="entry name" value="FMN_bind"/>
    <property type="match status" value="1"/>
</dbReference>
<comment type="cofactor">
    <cofactor evidence="6">
        <name>FMN</name>
        <dbReference type="ChEBI" id="CHEBI:58210"/>
    </cofactor>
</comment>
<keyword evidence="2 6" id="KW-0597">Phosphoprotein</keyword>
<gene>
    <name evidence="6" type="primary">rnfG</name>
    <name evidence="8" type="ORF">JFN90_06550</name>
</gene>
<dbReference type="NCBIfam" id="TIGR01947">
    <property type="entry name" value="rnfG"/>
    <property type="match status" value="1"/>
</dbReference>
<evidence type="ECO:0000256" key="3">
    <source>
        <dbReference type="ARBA" id="ARBA00022630"/>
    </source>
</evidence>
<evidence type="ECO:0000256" key="1">
    <source>
        <dbReference type="ARBA" id="ARBA00022448"/>
    </source>
</evidence>
<dbReference type="EMBL" id="JAEMHK010000004">
    <property type="protein sequence ID" value="MBJ6799796.1"/>
    <property type="molecule type" value="Genomic_DNA"/>
</dbReference>
<dbReference type="RefSeq" id="WP_199394316.1">
    <property type="nucleotide sequence ID" value="NZ_JAEMHK010000004.1"/>
</dbReference>
<feature type="modified residue" description="FMN phosphoryl threonine" evidence="6">
    <location>
        <position position="168"/>
    </location>
</feature>